<dbReference type="GO" id="GO:0006260">
    <property type="term" value="P:DNA replication"/>
    <property type="evidence" value="ECO:0007669"/>
    <property type="project" value="TreeGrafter"/>
</dbReference>
<sequence length="131" mass="14443">MLPGPEYMSDSLDKAAGENLESLPPEVLAKVTLLNFPPPKLRLKEGMLIVCLRNLTLSGGLANGTRLLVKCIKPKVLKCTILTGPMANEEIYLPKISLIHKPDTQFSSRFLRYQFPVAPAFAMTVNKSQGF</sequence>
<evidence type="ECO:0000313" key="2">
    <source>
        <dbReference type="EMBL" id="PLW47658.1"/>
    </source>
</evidence>
<dbReference type="InterPro" id="IPR049163">
    <property type="entry name" value="Pif1-like_2B_dom"/>
</dbReference>
<gene>
    <name evidence="2" type="ORF">PCASD_04106</name>
</gene>
<proteinExistence type="predicted"/>
<protein>
    <recommendedName>
        <fullName evidence="1">DNA helicase Pif1-like 2B domain-containing protein</fullName>
    </recommendedName>
</protein>
<dbReference type="PANTHER" id="PTHR23274:SF51">
    <property type="entry name" value="OS03G0423850 PROTEIN"/>
    <property type="match status" value="1"/>
</dbReference>
<feature type="domain" description="DNA helicase Pif1-like 2B" evidence="1">
    <location>
        <begin position="29"/>
        <end position="69"/>
    </location>
</feature>
<reference evidence="2 3" key="1">
    <citation type="submission" date="2017-11" db="EMBL/GenBank/DDBJ databases">
        <title>De novo assembly and phasing of dikaryotic genomes from two isolates of Puccinia coronata f. sp. avenae, the causal agent of oat crown rust.</title>
        <authorList>
            <person name="Miller M.E."/>
            <person name="Zhang Y."/>
            <person name="Omidvar V."/>
            <person name="Sperschneider J."/>
            <person name="Schwessinger B."/>
            <person name="Raley C."/>
            <person name="Palmer J.M."/>
            <person name="Garnica D."/>
            <person name="Upadhyaya N."/>
            <person name="Rathjen J."/>
            <person name="Taylor J.M."/>
            <person name="Park R.F."/>
            <person name="Dodds P.N."/>
            <person name="Hirsch C.D."/>
            <person name="Kianian S.F."/>
            <person name="Figueroa M."/>
        </authorList>
    </citation>
    <scope>NUCLEOTIDE SEQUENCE [LARGE SCALE GENOMIC DNA]</scope>
    <source>
        <strain evidence="2">12SD80</strain>
    </source>
</reference>
<dbReference type="Pfam" id="PF21530">
    <property type="entry name" value="Pif1_2B_dom"/>
    <property type="match status" value="1"/>
</dbReference>
<dbReference type="AlphaFoldDB" id="A0A2N5VCD8"/>
<dbReference type="PANTHER" id="PTHR23274">
    <property type="entry name" value="DNA HELICASE-RELATED"/>
    <property type="match status" value="1"/>
</dbReference>
<comment type="caution">
    <text evidence="2">The sequence shown here is derived from an EMBL/GenBank/DDBJ whole genome shotgun (WGS) entry which is preliminary data.</text>
</comment>
<dbReference type="EMBL" id="PGCI01000029">
    <property type="protein sequence ID" value="PLW47658.1"/>
    <property type="molecule type" value="Genomic_DNA"/>
</dbReference>
<dbReference type="InterPro" id="IPR027417">
    <property type="entry name" value="P-loop_NTPase"/>
</dbReference>
<evidence type="ECO:0000259" key="1">
    <source>
        <dbReference type="Pfam" id="PF21530"/>
    </source>
</evidence>
<dbReference type="SUPFAM" id="SSF52540">
    <property type="entry name" value="P-loop containing nucleoside triphosphate hydrolases"/>
    <property type="match status" value="1"/>
</dbReference>
<dbReference type="Proteomes" id="UP000235392">
    <property type="component" value="Unassembled WGS sequence"/>
</dbReference>
<accession>A0A2N5VCD8</accession>
<evidence type="ECO:0000313" key="3">
    <source>
        <dbReference type="Proteomes" id="UP000235392"/>
    </source>
</evidence>
<dbReference type="GO" id="GO:0005657">
    <property type="term" value="C:replication fork"/>
    <property type="evidence" value="ECO:0007669"/>
    <property type="project" value="TreeGrafter"/>
</dbReference>
<organism evidence="2 3">
    <name type="scientific">Puccinia coronata f. sp. avenae</name>
    <dbReference type="NCBI Taxonomy" id="200324"/>
    <lineage>
        <taxon>Eukaryota</taxon>
        <taxon>Fungi</taxon>
        <taxon>Dikarya</taxon>
        <taxon>Basidiomycota</taxon>
        <taxon>Pucciniomycotina</taxon>
        <taxon>Pucciniomycetes</taxon>
        <taxon>Pucciniales</taxon>
        <taxon>Pucciniaceae</taxon>
        <taxon>Puccinia</taxon>
    </lineage>
</organism>
<name>A0A2N5VCD8_9BASI</name>